<dbReference type="SUPFAM" id="SSF48452">
    <property type="entry name" value="TPR-like"/>
    <property type="match status" value="1"/>
</dbReference>
<evidence type="ECO:0000256" key="5">
    <source>
        <dbReference type="ARBA" id="ARBA00023110"/>
    </source>
</evidence>
<dbReference type="FunFam" id="1.25.40.10:FF:000029">
    <property type="entry name" value="peptidyl-prolyl cis-trans isomerase D"/>
    <property type="match status" value="1"/>
</dbReference>
<organism evidence="9 10">
    <name type="scientific">Rhizoclosmatium globosum</name>
    <dbReference type="NCBI Taxonomy" id="329046"/>
    <lineage>
        <taxon>Eukaryota</taxon>
        <taxon>Fungi</taxon>
        <taxon>Fungi incertae sedis</taxon>
        <taxon>Chytridiomycota</taxon>
        <taxon>Chytridiomycota incertae sedis</taxon>
        <taxon>Chytridiomycetes</taxon>
        <taxon>Chytridiales</taxon>
        <taxon>Chytriomycetaceae</taxon>
        <taxon>Rhizoclosmatium</taxon>
    </lineage>
</organism>
<dbReference type="InterPro" id="IPR019734">
    <property type="entry name" value="TPR_rpt"/>
</dbReference>
<dbReference type="OrthoDB" id="407558at2759"/>
<dbReference type="PROSITE" id="PS50072">
    <property type="entry name" value="CSA_PPIASE_2"/>
    <property type="match status" value="1"/>
</dbReference>
<keyword evidence="6 9" id="KW-0413">Isomerase</keyword>
<keyword evidence="10" id="KW-1185">Reference proteome</keyword>
<dbReference type="Gene3D" id="1.25.40.10">
    <property type="entry name" value="Tetratricopeptide repeat domain"/>
    <property type="match status" value="1"/>
</dbReference>
<dbReference type="AlphaFoldDB" id="A0A1Y2C013"/>
<dbReference type="PANTHER" id="PTHR11071">
    <property type="entry name" value="PEPTIDYL-PROLYL CIS-TRANS ISOMERASE"/>
    <property type="match status" value="1"/>
</dbReference>
<dbReference type="EMBL" id="MCGO01000036">
    <property type="protein sequence ID" value="ORY40254.1"/>
    <property type="molecule type" value="Genomic_DNA"/>
</dbReference>
<dbReference type="InterPro" id="IPR020892">
    <property type="entry name" value="Cyclophilin-type_PPIase_CS"/>
</dbReference>
<dbReference type="Proteomes" id="UP000193642">
    <property type="component" value="Unassembled WGS sequence"/>
</dbReference>
<evidence type="ECO:0000256" key="7">
    <source>
        <dbReference type="PROSITE-ProRule" id="PRU00339"/>
    </source>
</evidence>
<dbReference type="GO" id="GO:0016018">
    <property type="term" value="F:cyclosporin A binding"/>
    <property type="evidence" value="ECO:0007669"/>
    <property type="project" value="TreeGrafter"/>
</dbReference>
<dbReference type="GO" id="GO:0003755">
    <property type="term" value="F:peptidyl-prolyl cis-trans isomerase activity"/>
    <property type="evidence" value="ECO:0007669"/>
    <property type="project" value="UniProtKB-KW"/>
</dbReference>
<gene>
    <name evidence="9" type="ORF">BCR33DRAFT_758546</name>
</gene>
<comment type="catalytic activity">
    <reaction evidence="1">
        <text>[protein]-peptidylproline (omega=180) = [protein]-peptidylproline (omega=0)</text>
        <dbReference type="Rhea" id="RHEA:16237"/>
        <dbReference type="Rhea" id="RHEA-COMP:10747"/>
        <dbReference type="Rhea" id="RHEA-COMP:10748"/>
        <dbReference type="ChEBI" id="CHEBI:83833"/>
        <dbReference type="ChEBI" id="CHEBI:83834"/>
        <dbReference type="EC" id="5.2.1.8"/>
    </reaction>
</comment>
<keyword evidence="3" id="KW-0677">Repeat</keyword>
<dbReference type="GO" id="GO:0005737">
    <property type="term" value="C:cytoplasm"/>
    <property type="evidence" value="ECO:0007669"/>
    <property type="project" value="TreeGrafter"/>
</dbReference>
<dbReference type="STRING" id="329046.A0A1Y2C013"/>
<protein>
    <recommendedName>
        <fullName evidence="2">peptidylprolyl isomerase</fullName>
        <ecNumber evidence="2">5.2.1.8</ecNumber>
    </recommendedName>
</protein>
<evidence type="ECO:0000259" key="8">
    <source>
        <dbReference type="PROSITE" id="PS50072"/>
    </source>
</evidence>
<name>A0A1Y2C013_9FUNG</name>
<dbReference type="FunFam" id="2.40.100.10:FF:000025">
    <property type="entry name" value="Peptidyl-prolyl cis-trans isomerase CYP19-2"/>
    <property type="match status" value="1"/>
</dbReference>
<dbReference type="Pfam" id="PF00160">
    <property type="entry name" value="Pro_isomerase"/>
    <property type="match status" value="1"/>
</dbReference>
<keyword evidence="4 7" id="KW-0802">TPR repeat</keyword>
<evidence type="ECO:0000256" key="1">
    <source>
        <dbReference type="ARBA" id="ARBA00000971"/>
    </source>
</evidence>
<dbReference type="SMART" id="SM00028">
    <property type="entry name" value="TPR"/>
    <property type="match status" value="2"/>
</dbReference>
<dbReference type="PANTHER" id="PTHR11071:SF561">
    <property type="entry name" value="PEPTIDYL-PROLYL CIS-TRANS ISOMERASE D-RELATED"/>
    <property type="match status" value="1"/>
</dbReference>
<evidence type="ECO:0000256" key="2">
    <source>
        <dbReference type="ARBA" id="ARBA00013194"/>
    </source>
</evidence>
<evidence type="ECO:0000313" key="9">
    <source>
        <dbReference type="EMBL" id="ORY40254.1"/>
    </source>
</evidence>
<dbReference type="SUPFAM" id="SSF50891">
    <property type="entry name" value="Cyclophilin-like"/>
    <property type="match status" value="1"/>
</dbReference>
<dbReference type="EC" id="5.2.1.8" evidence="2"/>
<evidence type="ECO:0000256" key="4">
    <source>
        <dbReference type="ARBA" id="ARBA00022803"/>
    </source>
</evidence>
<dbReference type="PROSITE" id="PS50005">
    <property type="entry name" value="TPR"/>
    <property type="match status" value="1"/>
</dbReference>
<dbReference type="Gene3D" id="2.40.100.10">
    <property type="entry name" value="Cyclophilin-like"/>
    <property type="match status" value="1"/>
</dbReference>
<evidence type="ECO:0000256" key="6">
    <source>
        <dbReference type="ARBA" id="ARBA00023235"/>
    </source>
</evidence>
<evidence type="ECO:0000256" key="3">
    <source>
        <dbReference type="ARBA" id="ARBA00022737"/>
    </source>
</evidence>
<dbReference type="PROSITE" id="PS00170">
    <property type="entry name" value="CSA_PPIASE_1"/>
    <property type="match status" value="1"/>
</dbReference>
<feature type="repeat" description="TPR" evidence="7">
    <location>
        <begin position="326"/>
        <end position="359"/>
    </location>
</feature>
<evidence type="ECO:0000313" key="10">
    <source>
        <dbReference type="Proteomes" id="UP000193642"/>
    </source>
</evidence>
<proteinExistence type="predicted"/>
<dbReference type="PRINTS" id="PR00153">
    <property type="entry name" value="CSAPPISMRASE"/>
</dbReference>
<sequence>MATEATRPQVFFSITIGDVPAGKIVMELYDDIAPRTTKNFQVLCQGNTVSEDGIKLTYKGCSFHRVIKNFMLQGGDFTNHNGTGGVSIYGEKFEDETFEVKHEKAGLLSMANAGPNTNGSQFFITTVATPHLDGKHVVFGRVIKGMGVVRRIENTETNDNDKPYQPVIIADCGDYDAKQEAAAIAAASADGDVYEEYPEDQLPADGSADGLKPDELLAIAGAVKQIGTDYFKKQDYATAAAKYEKAVRYLMELHPDPEDIAELSIEQKKLYYSLKVSCLLNISMCGLKLNAWAQTVKETSKVLAIEQKLKGRTDGLEAAVSASDKTKALFRRGQAKNALKEYENAVKDLTEAVALAPEDKLIARELAVGQKAIKDRAEKEKKMYAKMFS</sequence>
<comment type="caution">
    <text evidence="9">The sequence shown here is derived from an EMBL/GenBank/DDBJ whole genome shotgun (WGS) entry which is preliminary data.</text>
</comment>
<dbReference type="CDD" id="cd01926">
    <property type="entry name" value="cyclophilin_ABH_like"/>
    <property type="match status" value="1"/>
</dbReference>
<reference evidence="9 10" key="1">
    <citation type="submission" date="2016-07" db="EMBL/GenBank/DDBJ databases">
        <title>Pervasive Adenine N6-methylation of Active Genes in Fungi.</title>
        <authorList>
            <consortium name="DOE Joint Genome Institute"/>
            <person name="Mondo S.J."/>
            <person name="Dannebaum R.O."/>
            <person name="Kuo R.C."/>
            <person name="Labutti K."/>
            <person name="Haridas S."/>
            <person name="Kuo A."/>
            <person name="Salamov A."/>
            <person name="Ahrendt S.R."/>
            <person name="Lipzen A."/>
            <person name="Sullivan W."/>
            <person name="Andreopoulos W.B."/>
            <person name="Clum A."/>
            <person name="Lindquist E."/>
            <person name="Daum C."/>
            <person name="Ramamoorthy G.K."/>
            <person name="Gryganskyi A."/>
            <person name="Culley D."/>
            <person name="Magnuson J.K."/>
            <person name="James T.Y."/>
            <person name="O'Malley M.A."/>
            <person name="Stajich J.E."/>
            <person name="Spatafora J.W."/>
            <person name="Visel A."/>
            <person name="Grigoriev I.V."/>
        </authorList>
    </citation>
    <scope>NUCLEOTIDE SEQUENCE [LARGE SCALE GENOMIC DNA]</scope>
    <source>
        <strain evidence="9 10">JEL800</strain>
    </source>
</reference>
<dbReference type="InterPro" id="IPR011990">
    <property type="entry name" value="TPR-like_helical_dom_sf"/>
</dbReference>
<dbReference type="GO" id="GO:0042026">
    <property type="term" value="P:protein refolding"/>
    <property type="evidence" value="ECO:0007669"/>
    <property type="project" value="UniProtKB-ARBA"/>
</dbReference>
<keyword evidence="5" id="KW-0697">Rotamase</keyword>
<feature type="domain" description="PPIase cyclophilin-type" evidence="8">
    <location>
        <begin position="11"/>
        <end position="174"/>
    </location>
</feature>
<dbReference type="InterPro" id="IPR029000">
    <property type="entry name" value="Cyclophilin-like_dom_sf"/>
</dbReference>
<dbReference type="InterPro" id="IPR002130">
    <property type="entry name" value="Cyclophilin-type_PPIase_dom"/>
</dbReference>
<accession>A0A1Y2C013</accession>